<organism evidence="1 2">
    <name type="scientific">Drouetiella hepatica Uher 2000/2452</name>
    <dbReference type="NCBI Taxonomy" id="904376"/>
    <lineage>
        <taxon>Bacteria</taxon>
        <taxon>Bacillati</taxon>
        <taxon>Cyanobacteriota</taxon>
        <taxon>Cyanophyceae</taxon>
        <taxon>Oculatellales</taxon>
        <taxon>Oculatellaceae</taxon>
        <taxon>Drouetiella</taxon>
    </lineage>
</organism>
<comment type="caution">
    <text evidence="1">The sequence shown here is derived from an EMBL/GenBank/DDBJ whole genome shotgun (WGS) entry which is preliminary data.</text>
</comment>
<accession>A0A951QBU8</accession>
<dbReference type="AlphaFoldDB" id="A0A951QBU8"/>
<gene>
    <name evidence="1" type="ORF">KME15_13565</name>
</gene>
<dbReference type="Proteomes" id="UP000757435">
    <property type="component" value="Unassembled WGS sequence"/>
</dbReference>
<evidence type="ECO:0000313" key="2">
    <source>
        <dbReference type="Proteomes" id="UP000757435"/>
    </source>
</evidence>
<proteinExistence type="predicted"/>
<evidence type="ECO:0000313" key="1">
    <source>
        <dbReference type="EMBL" id="MBW4659699.1"/>
    </source>
</evidence>
<sequence>MRLTEIQRQLLQQFLDLPVLSPDDFLARWTLTYLEISQICCCSVSTVEHWFSEGAGRRSPAESYQKLLALTDFLLTHDDSLYWP</sequence>
<evidence type="ECO:0008006" key="3">
    <source>
        <dbReference type="Google" id="ProtNLM"/>
    </source>
</evidence>
<reference evidence="1" key="1">
    <citation type="submission" date="2021-05" db="EMBL/GenBank/DDBJ databases">
        <authorList>
            <person name="Pietrasiak N."/>
            <person name="Ward R."/>
            <person name="Stajich J.E."/>
            <person name="Kurbessoian T."/>
        </authorList>
    </citation>
    <scope>NUCLEOTIDE SEQUENCE</scope>
    <source>
        <strain evidence="1">UHER 2000/2452</strain>
    </source>
</reference>
<name>A0A951QBU8_9CYAN</name>
<protein>
    <recommendedName>
        <fullName evidence="3">Helix-turn-helix domain-containing protein</fullName>
    </recommendedName>
</protein>
<reference evidence="1" key="2">
    <citation type="journal article" date="2022" name="Microbiol. Resour. Announc.">
        <title>Metagenome Sequencing to Explore Phylogenomics of Terrestrial Cyanobacteria.</title>
        <authorList>
            <person name="Ward R.D."/>
            <person name="Stajich J.E."/>
            <person name="Johansen J.R."/>
            <person name="Huntemann M."/>
            <person name="Clum A."/>
            <person name="Foster B."/>
            <person name="Foster B."/>
            <person name="Roux S."/>
            <person name="Palaniappan K."/>
            <person name="Varghese N."/>
            <person name="Mukherjee S."/>
            <person name="Reddy T.B.K."/>
            <person name="Daum C."/>
            <person name="Copeland A."/>
            <person name="Chen I.A."/>
            <person name="Ivanova N.N."/>
            <person name="Kyrpides N.C."/>
            <person name="Shapiro N."/>
            <person name="Eloe-Fadrosh E.A."/>
            <person name="Pietrasiak N."/>
        </authorList>
    </citation>
    <scope>NUCLEOTIDE SEQUENCE</scope>
    <source>
        <strain evidence="1">UHER 2000/2452</strain>
    </source>
</reference>
<dbReference type="EMBL" id="JAHHHD010000014">
    <property type="protein sequence ID" value="MBW4659699.1"/>
    <property type="molecule type" value="Genomic_DNA"/>
</dbReference>